<dbReference type="PANTHER" id="PTHR28096">
    <property type="entry name" value="PROTEIN FAF1"/>
    <property type="match status" value="1"/>
</dbReference>
<dbReference type="OMA" id="IQMEVTD"/>
<dbReference type="PANTHER" id="PTHR28096:SF1">
    <property type="entry name" value="PROTEIN FAF1"/>
    <property type="match status" value="1"/>
</dbReference>
<dbReference type="OrthoDB" id="5556956at2759"/>
<keyword evidence="3" id="KW-1185">Reference proteome</keyword>
<organism evidence="2 3">
    <name type="scientific">Tilletiaria anomala (strain ATCC 24038 / CBS 436.72 / UBC 951)</name>
    <dbReference type="NCBI Taxonomy" id="1037660"/>
    <lineage>
        <taxon>Eukaryota</taxon>
        <taxon>Fungi</taxon>
        <taxon>Dikarya</taxon>
        <taxon>Basidiomycota</taxon>
        <taxon>Ustilaginomycotina</taxon>
        <taxon>Exobasidiomycetes</taxon>
        <taxon>Georgefischeriales</taxon>
        <taxon>Tilletiariaceae</taxon>
        <taxon>Tilletiaria</taxon>
    </lineage>
</organism>
<feature type="compositionally biased region" description="Polar residues" evidence="1">
    <location>
        <begin position="171"/>
        <end position="181"/>
    </location>
</feature>
<feature type="region of interest" description="Disordered" evidence="1">
    <location>
        <begin position="77"/>
        <end position="213"/>
    </location>
</feature>
<dbReference type="Proteomes" id="UP000027361">
    <property type="component" value="Unassembled WGS sequence"/>
</dbReference>
<accession>A0A066VGD4</accession>
<name>A0A066VGD4_TILAU</name>
<dbReference type="AlphaFoldDB" id="A0A066VGD4"/>
<dbReference type="EMBL" id="JMSN01000106">
    <property type="protein sequence ID" value="KDN39328.1"/>
    <property type="molecule type" value="Genomic_DNA"/>
</dbReference>
<protein>
    <submittedName>
        <fullName evidence="2">Uncharacterized protein</fullName>
    </submittedName>
</protein>
<dbReference type="RefSeq" id="XP_013241000.1">
    <property type="nucleotide sequence ID" value="XM_013385546.1"/>
</dbReference>
<dbReference type="GO" id="GO:0000462">
    <property type="term" value="P:maturation of SSU-rRNA from tricistronic rRNA transcript (SSU-rRNA, 5.8S rRNA, LSU-rRNA)"/>
    <property type="evidence" value="ECO:0007669"/>
    <property type="project" value="TreeGrafter"/>
</dbReference>
<feature type="region of interest" description="Disordered" evidence="1">
    <location>
        <begin position="340"/>
        <end position="368"/>
    </location>
</feature>
<dbReference type="GO" id="GO:0005730">
    <property type="term" value="C:nucleolus"/>
    <property type="evidence" value="ECO:0007669"/>
    <property type="project" value="TreeGrafter"/>
</dbReference>
<feature type="region of interest" description="Disordered" evidence="1">
    <location>
        <begin position="271"/>
        <end position="327"/>
    </location>
</feature>
<reference evidence="2 3" key="1">
    <citation type="submission" date="2014-05" db="EMBL/GenBank/DDBJ databases">
        <title>Draft genome sequence of a rare smut relative, Tilletiaria anomala UBC 951.</title>
        <authorList>
            <consortium name="DOE Joint Genome Institute"/>
            <person name="Toome M."/>
            <person name="Kuo A."/>
            <person name="Henrissat B."/>
            <person name="Lipzen A."/>
            <person name="Tritt A."/>
            <person name="Yoshinaga Y."/>
            <person name="Zane M."/>
            <person name="Barry K."/>
            <person name="Grigoriev I.V."/>
            <person name="Spatafora J.W."/>
            <person name="Aimea M.C."/>
        </authorList>
    </citation>
    <scope>NUCLEOTIDE SEQUENCE [LARGE SCALE GENOMIC DNA]</scope>
    <source>
        <strain evidence="2 3">UBC 951</strain>
    </source>
</reference>
<comment type="caution">
    <text evidence="2">The sequence shown here is derived from an EMBL/GenBank/DDBJ whole genome shotgun (WGS) entry which is preliminary data.</text>
</comment>
<feature type="compositionally biased region" description="Polar residues" evidence="1">
    <location>
        <begin position="273"/>
        <end position="284"/>
    </location>
</feature>
<dbReference type="GeneID" id="25265718"/>
<sequence>MSKDTSAVPASERQRAQKRARLTDSSAVARKSSHVAAEPELQFVAAEARAHVQSEERDERSQALAQLEALGQNFMANFDLPDRGKPYKPHTKATRSPTEIKTGLEPSSSSHRRVEDELEGFLRHKGSRPGHIPAKAPAKKKSAPDVVVFDGASSSSQFTQEPVNRKDFMSSKVSRITQTAESAADRKGKRKAGEGESDPEVEDEKKNASNDRLLSQLLATTIFAPGSSSGDDGRKRDLSSAATIARIMELSTPESKRGGGAVGRGWGEMAFKKTQNGRMPTNMQRGLENARKEREKKEVEREKELGIYRPELKRGEASMSKGKDLKKDRLRGLSMGVGTFRDGALRLSKQDIARVQNKGKNNGKNKRR</sequence>
<feature type="compositionally biased region" description="Basic and acidic residues" evidence="1">
    <location>
        <begin position="288"/>
        <end position="327"/>
    </location>
</feature>
<dbReference type="InterPro" id="IPR053030">
    <property type="entry name" value="Ribosomal_biogenesis_FAF1-like"/>
</dbReference>
<feature type="compositionally biased region" description="Polar residues" evidence="1">
    <location>
        <begin position="152"/>
        <end position="162"/>
    </location>
</feature>
<evidence type="ECO:0000256" key="1">
    <source>
        <dbReference type="SAM" id="MobiDB-lite"/>
    </source>
</evidence>
<dbReference type="HOGENOM" id="CLU_752681_0_0_1"/>
<dbReference type="STRING" id="1037660.A0A066VGD4"/>
<gene>
    <name evidence="2" type="ORF">K437DRAFT_264595</name>
</gene>
<proteinExistence type="predicted"/>
<feature type="compositionally biased region" description="Basic and acidic residues" evidence="1">
    <location>
        <begin position="183"/>
        <end position="194"/>
    </location>
</feature>
<evidence type="ECO:0000313" key="3">
    <source>
        <dbReference type="Proteomes" id="UP000027361"/>
    </source>
</evidence>
<feature type="region of interest" description="Disordered" evidence="1">
    <location>
        <begin position="1"/>
        <end position="39"/>
    </location>
</feature>
<feature type="compositionally biased region" description="Polar residues" evidence="1">
    <location>
        <begin position="94"/>
        <end position="109"/>
    </location>
</feature>
<dbReference type="InParanoid" id="A0A066VGD4"/>
<evidence type="ECO:0000313" key="2">
    <source>
        <dbReference type="EMBL" id="KDN39328.1"/>
    </source>
</evidence>